<dbReference type="InterPro" id="IPR027367">
    <property type="entry name" value="Gly-zipper_YMGG"/>
</dbReference>
<proteinExistence type="predicted"/>
<dbReference type="AlphaFoldDB" id="C6E5E0"/>
<accession>C6E5E0</accession>
<evidence type="ECO:0000256" key="1">
    <source>
        <dbReference type="SAM" id="MobiDB-lite"/>
    </source>
</evidence>
<dbReference type="Pfam" id="PF13441">
    <property type="entry name" value="Gly-zipper_YMGG"/>
    <property type="match status" value="1"/>
</dbReference>
<dbReference type="OrthoDB" id="5573966at2"/>
<reference evidence="4" key="1">
    <citation type="submission" date="2009-07" db="EMBL/GenBank/DDBJ databases">
        <title>Complete sequence of Geobacter sp. M21.</title>
        <authorList>
            <consortium name="US DOE Joint Genome Institute"/>
            <person name="Lucas S."/>
            <person name="Copeland A."/>
            <person name="Lapidus A."/>
            <person name="Glavina del Rio T."/>
            <person name="Dalin E."/>
            <person name="Tice H."/>
            <person name="Bruce D."/>
            <person name="Goodwin L."/>
            <person name="Pitluck S."/>
            <person name="Saunders E."/>
            <person name="Brettin T."/>
            <person name="Detter J.C."/>
            <person name="Han C."/>
            <person name="Larimer F."/>
            <person name="Land M."/>
            <person name="Hauser L."/>
            <person name="Kyrpides N."/>
            <person name="Ovchinnikova G."/>
            <person name="Lovley D."/>
        </authorList>
    </citation>
    <scope>NUCLEOTIDE SEQUENCE [LARGE SCALE GENOMIC DNA]</scope>
    <source>
        <strain evidence="4">M21</strain>
    </source>
</reference>
<protein>
    <recommendedName>
        <fullName evidence="3">YMGG-like Gly-zipper domain-containing protein</fullName>
    </recommendedName>
</protein>
<sequence length="176" mass="18303">MRKHSRTAAWLLLGLLGLSGCATVPNGPSVRVLPAPGKSFEQFMAEDAVCRRWSEQQLGLNRQDTVNQNTATSAVVGTAVGAGVGALLGAAGGNAGTGAAIGGGTGLLFGAASGSESGRAYGYEAQRLYDNTYVQCMYSKGNQIPGSVRKVRRVRTVAPPPPPDMYSVPPDYYPAR</sequence>
<feature type="domain" description="YMGG-like Gly-zipper" evidence="3">
    <location>
        <begin position="73"/>
        <end position="115"/>
    </location>
</feature>
<gene>
    <name evidence="4" type="ordered locus">GM21_3441</name>
</gene>
<name>C6E5E0_GEOSM</name>
<feature type="chain" id="PRO_5002963501" description="YMGG-like Gly-zipper domain-containing protein" evidence="2">
    <location>
        <begin position="23"/>
        <end position="176"/>
    </location>
</feature>
<evidence type="ECO:0000256" key="2">
    <source>
        <dbReference type="SAM" id="SignalP"/>
    </source>
</evidence>
<evidence type="ECO:0000259" key="3">
    <source>
        <dbReference type="Pfam" id="PF13441"/>
    </source>
</evidence>
<feature type="region of interest" description="Disordered" evidence="1">
    <location>
        <begin position="156"/>
        <end position="176"/>
    </location>
</feature>
<organism evidence="4">
    <name type="scientific">Geobacter sp. (strain M21)</name>
    <dbReference type="NCBI Taxonomy" id="443144"/>
    <lineage>
        <taxon>Bacteria</taxon>
        <taxon>Pseudomonadati</taxon>
        <taxon>Thermodesulfobacteriota</taxon>
        <taxon>Desulfuromonadia</taxon>
        <taxon>Geobacterales</taxon>
        <taxon>Geobacteraceae</taxon>
        <taxon>Geobacter</taxon>
    </lineage>
</organism>
<feature type="signal peptide" evidence="2">
    <location>
        <begin position="1"/>
        <end position="22"/>
    </location>
</feature>
<dbReference type="HOGENOM" id="CLU_119887_1_0_7"/>
<dbReference type="KEGG" id="gem:GM21_3441"/>
<evidence type="ECO:0000313" key="4">
    <source>
        <dbReference type="EMBL" id="ACT19464.1"/>
    </source>
</evidence>
<dbReference type="PROSITE" id="PS51257">
    <property type="entry name" value="PROKAR_LIPOPROTEIN"/>
    <property type="match status" value="1"/>
</dbReference>
<dbReference type="eggNOG" id="ENOG5032S0D">
    <property type="taxonomic scope" value="Bacteria"/>
</dbReference>
<dbReference type="EMBL" id="CP001661">
    <property type="protein sequence ID" value="ACT19464.1"/>
    <property type="molecule type" value="Genomic_DNA"/>
</dbReference>
<dbReference type="STRING" id="443144.GM21_3441"/>
<feature type="compositionally biased region" description="Low complexity" evidence="1">
    <location>
        <begin position="165"/>
        <end position="176"/>
    </location>
</feature>
<keyword evidence="2" id="KW-0732">Signal</keyword>